<organism evidence="2 3">
    <name type="scientific">Rhizoctonia solani</name>
    <dbReference type="NCBI Taxonomy" id="456999"/>
    <lineage>
        <taxon>Eukaryota</taxon>
        <taxon>Fungi</taxon>
        <taxon>Dikarya</taxon>
        <taxon>Basidiomycota</taxon>
        <taxon>Agaricomycotina</taxon>
        <taxon>Agaricomycetes</taxon>
        <taxon>Cantharellales</taxon>
        <taxon>Ceratobasidiaceae</taxon>
        <taxon>Rhizoctonia</taxon>
    </lineage>
</organism>
<feature type="region of interest" description="Disordered" evidence="1">
    <location>
        <begin position="342"/>
        <end position="375"/>
    </location>
</feature>
<accession>A0A8H3BS51</accession>
<protein>
    <submittedName>
        <fullName evidence="2">Uncharacterized protein</fullName>
    </submittedName>
</protein>
<name>A0A8H3BS51_9AGAM</name>
<feature type="compositionally biased region" description="Acidic residues" evidence="1">
    <location>
        <begin position="360"/>
        <end position="375"/>
    </location>
</feature>
<evidence type="ECO:0000256" key="1">
    <source>
        <dbReference type="SAM" id="MobiDB-lite"/>
    </source>
</evidence>
<comment type="caution">
    <text evidence="2">The sequence shown here is derived from an EMBL/GenBank/DDBJ whole genome shotgun (WGS) entry which is preliminary data.</text>
</comment>
<dbReference type="AlphaFoldDB" id="A0A8H3BS51"/>
<dbReference type="EMBL" id="CAJMWW010000281">
    <property type="protein sequence ID" value="CAE6462408.1"/>
    <property type="molecule type" value="Genomic_DNA"/>
</dbReference>
<gene>
    <name evidence="2" type="ORF">RDB_LOCUS154922</name>
</gene>
<sequence length="375" mass="43022">MTFNLSTIKLHGMADFADAIEMFGTADGYSTQITELEHRRGKAQSRRTNHGNVVEDINKYDRRETHLQRRAEALADFEKGSLLDKIDALSCEDDSGHNDQPSDEDIGAEIPDEQEHHRISDRGKPIRLSNLFRLYANDPAVENFVPKLKDHILGRIYSTSTHFTSEQRQQVVINSDLIMQHATIGIKFTTYDSRRAQDTINPRSKHFFVMLPNGESDPDHPFWYAKVVGIYHINIQHHALRGGALSRINFLWVRWLELQTPGGWEVCRYDRVQYPTQSSVTDSFGFVDPVSIIRAAHLIPAFHYGHRPNCTTEIGADDPEDGDWNSYYVNRQLWEDNMVDKGDSDDLEFESETDCAPLSDSDDEYDNMLEDEDDL</sequence>
<evidence type="ECO:0000313" key="2">
    <source>
        <dbReference type="EMBL" id="CAE6462408.1"/>
    </source>
</evidence>
<reference evidence="2" key="1">
    <citation type="submission" date="2021-01" db="EMBL/GenBank/DDBJ databases">
        <authorList>
            <person name="Kaushik A."/>
        </authorList>
    </citation>
    <scope>NUCLEOTIDE SEQUENCE</scope>
    <source>
        <strain evidence="2">AG3-T5</strain>
    </source>
</reference>
<proteinExistence type="predicted"/>
<dbReference type="Proteomes" id="UP000663841">
    <property type="component" value="Unassembled WGS sequence"/>
</dbReference>
<evidence type="ECO:0000313" key="3">
    <source>
        <dbReference type="Proteomes" id="UP000663841"/>
    </source>
</evidence>